<feature type="region of interest" description="Disordered" evidence="1">
    <location>
        <begin position="1"/>
        <end position="43"/>
    </location>
</feature>
<feature type="region of interest" description="Disordered" evidence="1">
    <location>
        <begin position="63"/>
        <end position="86"/>
    </location>
</feature>
<comment type="caution">
    <text evidence="3">The sequence shown here is derived from an EMBL/GenBank/DDBJ whole genome shotgun (WGS) entry which is preliminary data.</text>
</comment>
<keyword evidence="4" id="KW-1185">Reference proteome</keyword>
<evidence type="ECO:0000313" key="4">
    <source>
        <dbReference type="Proteomes" id="UP001172102"/>
    </source>
</evidence>
<dbReference type="PANTHER" id="PTHR42339:SF1">
    <property type="entry name" value="HISTONE H1"/>
    <property type="match status" value="1"/>
</dbReference>
<dbReference type="Pfam" id="PF24852">
    <property type="entry name" value="DUF7726"/>
    <property type="match status" value="2"/>
</dbReference>
<evidence type="ECO:0000313" key="3">
    <source>
        <dbReference type="EMBL" id="KAK0731026.1"/>
    </source>
</evidence>
<accession>A0AA40BB53</accession>
<feature type="domain" description="DUF7726" evidence="2">
    <location>
        <begin position="98"/>
        <end position="166"/>
    </location>
</feature>
<dbReference type="Proteomes" id="UP001172102">
    <property type="component" value="Unassembled WGS sequence"/>
</dbReference>
<organism evidence="3 4">
    <name type="scientific">Lasiosphaeris hirsuta</name>
    <dbReference type="NCBI Taxonomy" id="260670"/>
    <lineage>
        <taxon>Eukaryota</taxon>
        <taxon>Fungi</taxon>
        <taxon>Dikarya</taxon>
        <taxon>Ascomycota</taxon>
        <taxon>Pezizomycotina</taxon>
        <taxon>Sordariomycetes</taxon>
        <taxon>Sordariomycetidae</taxon>
        <taxon>Sordariales</taxon>
        <taxon>Lasiosphaeriaceae</taxon>
        <taxon>Lasiosphaeris</taxon>
    </lineage>
</organism>
<dbReference type="PANTHER" id="PTHR42339">
    <property type="entry name" value="HISTONE H1"/>
    <property type="match status" value="1"/>
</dbReference>
<dbReference type="InterPro" id="IPR056143">
    <property type="entry name" value="DUF7726"/>
</dbReference>
<evidence type="ECO:0000256" key="1">
    <source>
        <dbReference type="SAM" id="MobiDB-lite"/>
    </source>
</evidence>
<dbReference type="AlphaFoldDB" id="A0AA40BB53"/>
<proteinExistence type="predicted"/>
<dbReference type="Gene3D" id="1.10.260.40">
    <property type="entry name" value="lambda repressor-like DNA-binding domains"/>
    <property type="match status" value="1"/>
</dbReference>
<reference evidence="3" key="1">
    <citation type="submission" date="2023-06" db="EMBL/GenBank/DDBJ databases">
        <title>Genome-scale phylogeny and comparative genomics of the fungal order Sordariales.</title>
        <authorList>
            <consortium name="Lawrence Berkeley National Laboratory"/>
            <person name="Hensen N."/>
            <person name="Bonometti L."/>
            <person name="Westerberg I."/>
            <person name="Brannstrom I.O."/>
            <person name="Guillou S."/>
            <person name="Cros-Aarteil S."/>
            <person name="Calhoun S."/>
            <person name="Haridas S."/>
            <person name="Kuo A."/>
            <person name="Mondo S."/>
            <person name="Pangilinan J."/>
            <person name="Riley R."/>
            <person name="Labutti K."/>
            <person name="Andreopoulos B."/>
            <person name="Lipzen A."/>
            <person name="Chen C."/>
            <person name="Yanf M."/>
            <person name="Daum C."/>
            <person name="Ng V."/>
            <person name="Clum A."/>
            <person name="Steindorff A."/>
            <person name="Ohm R."/>
            <person name="Martin F."/>
            <person name="Silar P."/>
            <person name="Natvig D."/>
            <person name="Lalanne C."/>
            <person name="Gautier V."/>
            <person name="Ament-Velasquez S.L."/>
            <person name="Kruys A."/>
            <person name="Hutchinson M.I."/>
            <person name="Powell A.J."/>
            <person name="Barry K."/>
            <person name="Miller A.N."/>
            <person name="Grigoriev I.V."/>
            <person name="Debuchy R."/>
            <person name="Gladieux P."/>
            <person name="Thoren M.H."/>
            <person name="Johannesson H."/>
        </authorList>
    </citation>
    <scope>NUCLEOTIDE SEQUENCE</scope>
    <source>
        <strain evidence="3">SMH4607-1</strain>
    </source>
</reference>
<evidence type="ECO:0000259" key="2">
    <source>
        <dbReference type="Pfam" id="PF24852"/>
    </source>
</evidence>
<feature type="domain" description="DUF7726" evidence="2">
    <location>
        <begin position="218"/>
        <end position="300"/>
    </location>
</feature>
<feature type="compositionally biased region" description="Low complexity" evidence="1">
    <location>
        <begin position="14"/>
        <end position="26"/>
    </location>
</feature>
<protein>
    <recommendedName>
        <fullName evidence="2">DUF7726 domain-containing protein</fullName>
    </recommendedName>
</protein>
<sequence>MRNASANRPPAFTPIPISSILSGPPSAVSEGKENNTSAAPSPLPILTKGLSFGGDCHRIVEAARRATAPTNSRKRKSTDGPAPTEETVNLDDIIVEDMPITENCDQIRRKINRLIDSGTMTKTAFARELGISAKSLGGFLAGRGPYGGCGYAAYDAAGKYFNKREVVVLKPPVKKMKMTHSGTSVGSAATKAAGPALNSAGLDLSDIVLPGEEDDAVPVFDSCDEVRRKINLQLKKPGVTQAQFCRDILAQLKSPRRPNNIQGSQLARFRGNSGALSGCMSSVFYGAYVFFEKVRIKEGKPKTKHRLEMEKAWPEGLDREHDGRSAITCFEGEIPHLDELGKLYFK</sequence>
<dbReference type="GO" id="GO:0003677">
    <property type="term" value="F:DNA binding"/>
    <property type="evidence" value="ECO:0007669"/>
    <property type="project" value="InterPro"/>
</dbReference>
<dbReference type="InterPro" id="IPR010982">
    <property type="entry name" value="Lambda_DNA-bd_dom_sf"/>
</dbReference>
<name>A0AA40BB53_9PEZI</name>
<dbReference type="EMBL" id="JAUKUA010000001">
    <property type="protein sequence ID" value="KAK0731026.1"/>
    <property type="molecule type" value="Genomic_DNA"/>
</dbReference>
<gene>
    <name evidence="3" type="ORF">B0H67DRAFT_639458</name>
</gene>